<dbReference type="Pfam" id="PF20160">
    <property type="entry name" value="C-JID"/>
    <property type="match status" value="1"/>
</dbReference>
<proteinExistence type="predicted"/>
<organism evidence="4 5">
    <name type="scientific">Rosa chinensis</name>
    <name type="common">China rose</name>
    <dbReference type="NCBI Taxonomy" id="74649"/>
    <lineage>
        <taxon>Eukaryota</taxon>
        <taxon>Viridiplantae</taxon>
        <taxon>Streptophyta</taxon>
        <taxon>Embryophyta</taxon>
        <taxon>Tracheophyta</taxon>
        <taxon>Spermatophyta</taxon>
        <taxon>Magnoliopsida</taxon>
        <taxon>eudicotyledons</taxon>
        <taxon>Gunneridae</taxon>
        <taxon>Pentapetalae</taxon>
        <taxon>rosids</taxon>
        <taxon>fabids</taxon>
        <taxon>Rosales</taxon>
        <taxon>Rosaceae</taxon>
        <taxon>Rosoideae</taxon>
        <taxon>Rosoideae incertae sedis</taxon>
        <taxon>Rosa</taxon>
    </lineage>
</organism>
<dbReference type="Gramene" id="PRQ55268">
    <property type="protein sequence ID" value="PRQ55268"/>
    <property type="gene ID" value="RchiOBHm_Chr1g0322701"/>
</dbReference>
<keyword evidence="1" id="KW-0433">Leucine-rich repeat</keyword>
<comment type="caution">
    <text evidence="4">The sequence shown here is derived from an EMBL/GenBank/DDBJ whole genome shotgun (WGS) entry which is preliminary data.</text>
</comment>
<dbReference type="Proteomes" id="UP000238479">
    <property type="component" value="Chromosome 1"/>
</dbReference>
<protein>
    <recommendedName>
        <fullName evidence="3">C-JID domain-containing protein</fullName>
    </recommendedName>
</protein>
<accession>A0A2P6S998</accession>
<name>A0A2P6S998_ROSCH</name>
<gene>
    <name evidence="4" type="ORF">RchiOBHm_Chr1g0322701</name>
</gene>
<dbReference type="EMBL" id="PDCK01000039">
    <property type="protein sequence ID" value="PRQ55268.1"/>
    <property type="molecule type" value="Genomic_DNA"/>
</dbReference>
<sequence length="198" mass="23286">MLKAFMYQGISNKSETFQIVIPGSNIPEWFSHRSVGCSLSVYLPAHWNNSRLMGFALCAIFVLHKHHLVDKLCRDEFKNFNATHHLVCCLKLDGRKLEVYGKQPAFRFSEEFCQVKSDHLWLFYVSRDKYFGPEWWHNSCSQLEFLFKTRGPSLKVKECGVRLIYEQDSRKEYFDLGFSIIILFIPQRGIYTRTRGVV</sequence>
<evidence type="ECO:0000313" key="4">
    <source>
        <dbReference type="EMBL" id="PRQ55268.1"/>
    </source>
</evidence>
<feature type="domain" description="C-JID" evidence="3">
    <location>
        <begin position="21"/>
        <end position="169"/>
    </location>
</feature>
<evidence type="ECO:0000259" key="3">
    <source>
        <dbReference type="Pfam" id="PF20160"/>
    </source>
</evidence>
<dbReference type="AlphaFoldDB" id="A0A2P6S998"/>
<evidence type="ECO:0000256" key="2">
    <source>
        <dbReference type="ARBA" id="ARBA00022737"/>
    </source>
</evidence>
<evidence type="ECO:0000256" key="1">
    <source>
        <dbReference type="ARBA" id="ARBA00022614"/>
    </source>
</evidence>
<dbReference type="InterPro" id="IPR045344">
    <property type="entry name" value="C-JID"/>
</dbReference>
<keyword evidence="2" id="KW-0677">Repeat</keyword>
<evidence type="ECO:0000313" key="5">
    <source>
        <dbReference type="Proteomes" id="UP000238479"/>
    </source>
</evidence>
<dbReference type="OMA" id="SHCATEI"/>
<keyword evidence="5" id="KW-1185">Reference proteome</keyword>
<reference evidence="4 5" key="1">
    <citation type="journal article" date="2018" name="Nat. Genet.">
        <title>The Rosa genome provides new insights in the design of modern roses.</title>
        <authorList>
            <person name="Bendahmane M."/>
        </authorList>
    </citation>
    <scope>NUCLEOTIDE SEQUENCE [LARGE SCALE GENOMIC DNA]</scope>
    <source>
        <strain evidence="5">cv. Old Blush</strain>
    </source>
</reference>